<sequence>MRKTFLLGAAACALALTGMGSSPAFGAGPVERGPDKDRVNYEKGTEHANSICAFSGQNDDPEEAYPFGGRVQSYGQLVRLGLKGDFPSPGEVCSLPYTPGTEAP</sequence>
<accession>A0A2L0UCQ5</accession>
<reference evidence="3 4" key="1">
    <citation type="submission" date="2017-11" db="EMBL/GenBank/DDBJ databases">
        <title>Draft genome of Arthrobacter agilis strain UMCV2, a plant growth-promoting rhizobacterium and biocontrol capacity of phytopathogenic fungi.</title>
        <authorList>
            <person name="Martinez-Camara R."/>
            <person name="Santoyo G."/>
            <person name="Moreno-Hagelsieb G."/>
            <person name="Valencia-Cantero E."/>
        </authorList>
    </citation>
    <scope>NUCLEOTIDE SEQUENCE [LARGE SCALE GENOMIC DNA]</scope>
    <source>
        <strain evidence="3 4">UMCV2</strain>
    </source>
</reference>
<evidence type="ECO:0000313" key="3">
    <source>
        <dbReference type="EMBL" id="AUZ87031.1"/>
    </source>
</evidence>
<name>A0A2L0UCQ5_9MICC</name>
<feature type="region of interest" description="Disordered" evidence="1">
    <location>
        <begin position="20"/>
        <end position="41"/>
    </location>
</feature>
<keyword evidence="2" id="KW-0732">Signal</keyword>
<evidence type="ECO:0008006" key="5">
    <source>
        <dbReference type="Google" id="ProtNLM"/>
    </source>
</evidence>
<dbReference type="EMBL" id="CP024915">
    <property type="protein sequence ID" value="AUZ87031.1"/>
    <property type="molecule type" value="Genomic_DNA"/>
</dbReference>
<evidence type="ECO:0000313" key="4">
    <source>
        <dbReference type="Proteomes" id="UP000239187"/>
    </source>
</evidence>
<dbReference type="Proteomes" id="UP000239187">
    <property type="component" value="Chromosome"/>
</dbReference>
<dbReference type="AlphaFoldDB" id="A0A2L0UCQ5"/>
<organism evidence="3 4">
    <name type="scientific">Arthrobacter agilis</name>
    <dbReference type="NCBI Taxonomy" id="37921"/>
    <lineage>
        <taxon>Bacteria</taxon>
        <taxon>Bacillati</taxon>
        <taxon>Actinomycetota</taxon>
        <taxon>Actinomycetes</taxon>
        <taxon>Micrococcales</taxon>
        <taxon>Micrococcaceae</taxon>
        <taxon>Arthrobacter</taxon>
    </lineage>
</organism>
<feature type="chain" id="PRO_5014960186" description="Secreted protein" evidence="2">
    <location>
        <begin position="27"/>
        <end position="104"/>
    </location>
</feature>
<proteinExistence type="predicted"/>
<feature type="signal peptide" evidence="2">
    <location>
        <begin position="1"/>
        <end position="26"/>
    </location>
</feature>
<feature type="compositionally biased region" description="Basic and acidic residues" evidence="1">
    <location>
        <begin position="32"/>
        <end position="41"/>
    </location>
</feature>
<protein>
    <recommendedName>
        <fullName evidence="5">Secreted protein</fullName>
    </recommendedName>
</protein>
<evidence type="ECO:0000256" key="2">
    <source>
        <dbReference type="SAM" id="SignalP"/>
    </source>
</evidence>
<evidence type="ECO:0000256" key="1">
    <source>
        <dbReference type="SAM" id="MobiDB-lite"/>
    </source>
</evidence>
<gene>
    <name evidence="3" type="ORF">CVO76_04825</name>
</gene>
<dbReference type="RefSeq" id="WP_133081696.1">
    <property type="nucleotide sequence ID" value="NZ_CP024915.1"/>
</dbReference>